<dbReference type="EMBL" id="GEBQ01012113">
    <property type="protein sequence ID" value="JAT27864.1"/>
    <property type="molecule type" value="Transcribed_RNA"/>
</dbReference>
<gene>
    <name evidence="9" type="ORF">g.25546</name>
</gene>
<evidence type="ECO:0000256" key="3">
    <source>
        <dbReference type="ARBA" id="ARBA00023002"/>
    </source>
</evidence>
<dbReference type="SUPFAM" id="SSF49503">
    <property type="entry name" value="Cupredoxins"/>
    <property type="match status" value="3"/>
</dbReference>
<keyword evidence="5" id="KW-0732">Signal</keyword>
<evidence type="ECO:0000259" key="6">
    <source>
        <dbReference type="Pfam" id="PF00394"/>
    </source>
</evidence>
<dbReference type="GO" id="GO:0005507">
    <property type="term" value="F:copper ion binding"/>
    <property type="evidence" value="ECO:0007669"/>
    <property type="project" value="InterPro"/>
</dbReference>
<dbReference type="PROSITE" id="PS00079">
    <property type="entry name" value="MULTICOPPER_OXIDASE1"/>
    <property type="match status" value="1"/>
</dbReference>
<dbReference type="AlphaFoldDB" id="A0A1B6LW19"/>
<dbReference type="InterPro" id="IPR045087">
    <property type="entry name" value="Cu-oxidase_fam"/>
</dbReference>
<evidence type="ECO:0000259" key="8">
    <source>
        <dbReference type="Pfam" id="PF07732"/>
    </source>
</evidence>
<dbReference type="PROSITE" id="PS00080">
    <property type="entry name" value="MULTICOPPER_OXIDASE2"/>
    <property type="match status" value="1"/>
</dbReference>
<protein>
    <recommendedName>
        <fullName evidence="10">Laccase</fullName>
    </recommendedName>
</protein>
<dbReference type="PANTHER" id="PTHR11709">
    <property type="entry name" value="MULTI-COPPER OXIDASE"/>
    <property type="match status" value="1"/>
</dbReference>
<feature type="domain" description="Plastocyanin-like" evidence="7">
    <location>
        <begin position="504"/>
        <end position="631"/>
    </location>
</feature>
<dbReference type="InterPro" id="IPR002355">
    <property type="entry name" value="Cu_oxidase_Cu_BS"/>
</dbReference>
<comment type="similarity">
    <text evidence="1">Belongs to the multicopper oxidase family.</text>
</comment>
<feature type="signal peptide" evidence="5">
    <location>
        <begin position="1"/>
        <end position="17"/>
    </location>
</feature>
<dbReference type="InterPro" id="IPR033138">
    <property type="entry name" value="Cu_oxidase_CS"/>
</dbReference>
<feature type="domain" description="Plastocyanin-like" evidence="6">
    <location>
        <begin position="214"/>
        <end position="365"/>
    </location>
</feature>
<dbReference type="InterPro" id="IPR011706">
    <property type="entry name" value="Cu-oxidase_C"/>
</dbReference>
<feature type="domain" description="Plastocyanin-like" evidence="8">
    <location>
        <begin position="89"/>
        <end position="197"/>
    </location>
</feature>
<dbReference type="InterPro" id="IPR001117">
    <property type="entry name" value="Cu-oxidase_2nd"/>
</dbReference>
<dbReference type="InterPro" id="IPR008972">
    <property type="entry name" value="Cupredoxin"/>
</dbReference>
<feature type="region of interest" description="Disordered" evidence="4">
    <location>
        <begin position="387"/>
        <end position="419"/>
    </location>
</feature>
<dbReference type="InterPro" id="IPR011707">
    <property type="entry name" value="Cu-oxidase-like_N"/>
</dbReference>
<evidence type="ECO:0000256" key="2">
    <source>
        <dbReference type="ARBA" id="ARBA00022723"/>
    </source>
</evidence>
<dbReference type="GO" id="GO:0006826">
    <property type="term" value="P:iron ion transport"/>
    <property type="evidence" value="ECO:0007669"/>
    <property type="project" value="TreeGrafter"/>
</dbReference>
<dbReference type="FunFam" id="2.60.40.420:FF:000031">
    <property type="entry name" value="Laccase-2 isoform A"/>
    <property type="match status" value="1"/>
</dbReference>
<dbReference type="Gene3D" id="2.60.40.420">
    <property type="entry name" value="Cupredoxins - blue copper proteins"/>
    <property type="match status" value="3"/>
</dbReference>
<accession>A0A1B6LW19</accession>
<evidence type="ECO:0000256" key="1">
    <source>
        <dbReference type="ARBA" id="ARBA00010609"/>
    </source>
</evidence>
<dbReference type="FunFam" id="2.60.40.420:FF:000045">
    <property type="entry name" value="Laccase 2"/>
    <property type="match status" value="1"/>
</dbReference>
<evidence type="ECO:0000313" key="9">
    <source>
        <dbReference type="EMBL" id="JAT27864.1"/>
    </source>
</evidence>
<evidence type="ECO:0000256" key="4">
    <source>
        <dbReference type="SAM" id="MobiDB-lite"/>
    </source>
</evidence>
<dbReference type="Pfam" id="PF07732">
    <property type="entry name" value="Cu-oxidase_3"/>
    <property type="match status" value="1"/>
</dbReference>
<evidence type="ECO:0008006" key="10">
    <source>
        <dbReference type="Google" id="ProtNLM"/>
    </source>
</evidence>
<sequence>MSSSLVILIVFVSAVSGDLLKYLQIDDVDSGRYDNPKSLPQNSCTRPCNSRESRTCYYKFTLEPFSANGAACRNCSTIPSDCYKKGCITADGFERAVLSINRRMPGPSIQVCLGDLLIIDVKNAMPGRAATIHWHGMKMRNSKFMDGVPMVTQCPILESDTFRYSFLADDPGIHFYHSHDGYQKVDGIVGALMIRTPRDQDLNTRLYDFDLPSHVIVVQDWHHLTADSMVPGLLHDDTDQRPQTYLIQGRGQLFSRDGIRLTNTPLSEFNVTQGKRYVFRIIAGTCFECQYIFTIENHDMIIITADAQSTKPYRVDSLTMSPGERYSIVVNCDKQVNSYWMQVRTVGYCNATEAYQLAVLRYRGAGRTPTHTAPTYEVTAANRPGLTMSPVNSKCNEENREKDGPCISDLRSTSVTPPRVRKPQPDLRIFWAVGFYVFTEDELFNSPEYKTFLQSPPPPYLLVGSTINGIVYRPSSSPLLSQPEDVPWDRVCPPQGFDYRTWNLVHRECVHVMKVPAHRVVEIVIVDTLGYGPAEMSHSMHLHGYDMYVLEMGLLNQDVPFNQSFIELQQYLNSDDRPKIPVKVVTKDTFPVTAGGYVVTRIFTDNPGFWFFHCHFAYHQDTGMSGVLQVGEIDTFPSPPKNFPRCGDFLTIS</sequence>
<keyword evidence="3" id="KW-0560">Oxidoreductase</keyword>
<proteinExistence type="inferred from homology"/>
<evidence type="ECO:0000259" key="7">
    <source>
        <dbReference type="Pfam" id="PF07731"/>
    </source>
</evidence>
<dbReference type="PANTHER" id="PTHR11709:SF232">
    <property type="entry name" value="STRAW, ISOFORM G"/>
    <property type="match status" value="1"/>
</dbReference>
<feature type="chain" id="PRO_5008587765" description="Laccase" evidence="5">
    <location>
        <begin position="18"/>
        <end position="653"/>
    </location>
</feature>
<evidence type="ECO:0000256" key="5">
    <source>
        <dbReference type="SAM" id="SignalP"/>
    </source>
</evidence>
<dbReference type="Pfam" id="PF00394">
    <property type="entry name" value="Cu-oxidase"/>
    <property type="match status" value="1"/>
</dbReference>
<keyword evidence="2" id="KW-0479">Metal-binding</keyword>
<dbReference type="CDD" id="cd13905">
    <property type="entry name" value="CuRO_3_tcLLC2_insect_like"/>
    <property type="match status" value="1"/>
</dbReference>
<dbReference type="GO" id="GO:0016491">
    <property type="term" value="F:oxidoreductase activity"/>
    <property type="evidence" value="ECO:0007669"/>
    <property type="project" value="UniProtKB-KW"/>
</dbReference>
<reference evidence="9" key="1">
    <citation type="submission" date="2015-11" db="EMBL/GenBank/DDBJ databases">
        <title>De novo transcriptome assembly of four potential Pierce s Disease insect vectors from Arizona vineyards.</title>
        <authorList>
            <person name="Tassone E.E."/>
        </authorList>
    </citation>
    <scope>NUCLEOTIDE SEQUENCE</scope>
</reference>
<name>A0A1B6LW19_9HEMI</name>
<dbReference type="CDD" id="cd13884">
    <property type="entry name" value="CuRO_2_tcLCC_insect_like"/>
    <property type="match status" value="1"/>
</dbReference>
<organism evidence="9">
    <name type="scientific">Graphocephala atropunctata</name>
    <dbReference type="NCBI Taxonomy" id="36148"/>
    <lineage>
        <taxon>Eukaryota</taxon>
        <taxon>Metazoa</taxon>
        <taxon>Ecdysozoa</taxon>
        <taxon>Arthropoda</taxon>
        <taxon>Hexapoda</taxon>
        <taxon>Insecta</taxon>
        <taxon>Pterygota</taxon>
        <taxon>Neoptera</taxon>
        <taxon>Paraneoptera</taxon>
        <taxon>Hemiptera</taxon>
        <taxon>Auchenorrhyncha</taxon>
        <taxon>Membracoidea</taxon>
        <taxon>Cicadellidae</taxon>
        <taxon>Cicadellinae</taxon>
        <taxon>Cicadellini</taxon>
        <taxon>Graphocephala</taxon>
    </lineage>
</organism>
<feature type="compositionally biased region" description="Basic and acidic residues" evidence="4">
    <location>
        <begin position="395"/>
        <end position="404"/>
    </location>
</feature>
<dbReference type="Pfam" id="PF07731">
    <property type="entry name" value="Cu-oxidase_2"/>
    <property type="match status" value="1"/>
</dbReference>
<dbReference type="CDD" id="cd13858">
    <property type="entry name" value="CuRO_1_tcLCC2_insect_like"/>
    <property type="match status" value="1"/>
</dbReference>
<dbReference type="GO" id="GO:0005886">
    <property type="term" value="C:plasma membrane"/>
    <property type="evidence" value="ECO:0007669"/>
    <property type="project" value="TreeGrafter"/>
</dbReference>